<proteinExistence type="predicted"/>
<gene>
    <name evidence="1" type="ORF">G7068_03185</name>
</gene>
<reference evidence="1 2" key="1">
    <citation type="submission" date="2020-03" db="EMBL/GenBank/DDBJ databases">
        <title>Leucobacter sp. nov., isolated from beetles.</title>
        <authorList>
            <person name="Hyun D.-W."/>
            <person name="Bae J.-W."/>
        </authorList>
    </citation>
    <scope>NUCLEOTIDE SEQUENCE [LARGE SCALE GENOMIC DNA]</scope>
    <source>
        <strain evidence="1 2">HDW9C</strain>
    </source>
</reference>
<protein>
    <submittedName>
        <fullName evidence="1">Uncharacterized protein</fullName>
    </submittedName>
</protein>
<dbReference type="KEGG" id="lvi:G7068_03185"/>
<name>A0A6G7XD68_9MICO</name>
<dbReference type="AlphaFoldDB" id="A0A6G7XD68"/>
<dbReference type="Proteomes" id="UP000502677">
    <property type="component" value="Chromosome"/>
</dbReference>
<keyword evidence="2" id="KW-1185">Reference proteome</keyword>
<dbReference type="RefSeq" id="WP_166288760.1">
    <property type="nucleotide sequence ID" value="NZ_CP049863.1"/>
</dbReference>
<organism evidence="1 2">
    <name type="scientific">Leucobacter viscericola</name>
    <dbReference type="NCBI Taxonomy" id="2714935"/>
    <lineage>
        <taxon>Bacteria</taxon>
        <taxon>Bacillati</taxon>
        <taxon>Actinomycetota</taxon>
        <taxon>Actinomycetes</taxon>
        <taxon>Micrococcales</taxon>
        <taxon>Microbacteriaceae</taxon>
        <taxon>Leucobacter</taxon>
    </lineage>
</organism>
<evidence type="ECO:0000313" key="1">
    <source>
        <dbReference type="EMBL" id="QIK62318.1"/>
    </source>
</evidence>
<evidence type="ECO:0000313" key="2">
    <source>
        <dbReference type="Proteomes" id="UP000502677"/>
    </source>
</evidence>
<sequence>MHQQGIAPEGTVWAVARALGSQDTVTARTVEQAEDQHDDDQIRRRVSAKELRDAMRAPFR</sequence>
<dbReference type="EMBL" id="CP049863">
    <property type="protein sequence ID" value="QIK62318.1"/>
    <property type="molecule type" value="Genomic_DNA"/>
</dbReference>
<accession>A0A6G7XD68</accession>